<name>A0A1I7S6I0_BURXY</name>
<reference evidence="2" key="1">
    <citation type="submission" date="2016-11" db="UniProtKB">
        <authorList>
            <consortium name="WormBaseParasite"/>
        </authorList>
    </citation>
    <scope>IDENTIFICATION</scope>
</reference>
<sequence length="75" mass="7971">MKQDVPRETTKKTLQFVDDLPNLSTAAIGLSLSQKSRCSAPSQLGSHYAATLYFNALLAQSGDFPKDPSRGDGAG</sequence>
<organism evidence="1 2">
    <name type="scientific">Bursaphelenchus xylophilus</name>
    <name type="common">Pinewood nematode worm</name>
    <name type="synonym">Aphelenchoides xylophilus</name>
    <dbReference type="NCBI Taxonomy" id="6326"/>
    <lineage>
        <taxon>Eukaryota</taxon>
        <taxon>Metazoa</taxon>
        <taxon>Ecdysozoa</taxon>
        <taxon>Nematoda</taxon>
        <taxon>Chromadorea</taxon>
        <taxon>Rhabditida</taxon>
        <taxon>Tylenchina</taxon>
        <taxon>Tylenchomorpha</taxon>
        <taxon>Aphelenchoidea</taxon>
        <taxon>Aphelenchoididae</taxon>
        <taxon>Bursaphelenchus</taxon>
    </lineage>
</organism>
<protein>
    <submittedName>
        <fullName evidence="2">F-box domain-containing protein</fullName>
    </submittedName>
</protein>
<evidence type="ECO:0000313" key="1">
    <source>
        <dbReference type="Proteomes" id="UP000095284"/>
    </source>
</evidence>
<accession>A0A1I7S6I0</accession>
<dbReference type="WBParaSite" id="BXY_0861800.1">
    <property type="protein sequence ID" value="BXY_0861800.1"/>
    <property type="gene ID" value="BXY_0861800"/>
</dbReference>
<evidence type="ECO:0000313" key="2">
    <source>
        <dbReference type="WBParaSite" id="BXY_0861800.1"/>
    </source>
</evidence>
<proteinExistence type="predicted"/>
<dbReference type="Proteomes" id="UP000095284">
    <property type="component" value="Unplaced"/>
</dbReference>
<dbReference type="AlphaFoldDB" id="A0A1I7S6I0"/>